<name>A0AAD4VZS2_PRUDU</name>
<gene>
    <name evidence="1" type="ORF">L3X38_024438</name>
</gene>
<dbReference type="PANTHER" id="PTHR11697">
    <property type="entry name" value="GENERAL TRANSCRIPTION FACTOR 2-RELATED ZINC FINGER PROTEIN"/>
    <property type="match status" value="1"/>
</dbReference>
<dbReference type="AlphaFoldDB" id="A0AAD4VZS2"/>
<comment type="caution">
    <text evidence="1">The sequence shown here is derived from an EMBL/GenBank/DDBJ whole genome shotgun (WGS) entry which is preliminary data.</text>
</comment>
<dbReference type="EMBL" id="JAJFAZ020000004">
    <property type="protein sequence ID" value="KAI5334305.1"/>
    <property type="molecule type" value="Genomic_DNA"/>
</dbReference>
<evidence type="ECO:0000313" key="1">
    <source>
        <dbReference type="EMBL" id="KAI5334305.1"/>
    </source>
</evidence>
<keyword evidence="2" id="KW-1185">Reference proteome</keyword>
<accession>A0AAD4VZS2</accession>
<dbReference type="InterPro" id="IPR055298">
    <property type="entry name" value="AtLOH3-like"/>
</dbReference>
<sequence>MRALVAVAKKHSKIAYLFTMVSNVVNVMGASANRHDMLREKHVDVVFEAPNNNELLSGQNLNQELISSSLVILNGILIIIV</sequence>
<reference evidence="1 2" key="1">
    <citation type="journal article" date="2022" name="G3 (Bethesda)">
        <title>Whole-genome sequence and methylome profiling of the almond [Prunus dulcis (Mill.) D.A. Webb] cultivar 'Nonpareil'.</title>
        <authorList>
            <person name="D'Amico-Willman K.M."/>
            <person name="Ouma W.Z."/>
            <person name="Meulia T."/>
            <person name="Sideli G.M."/>
            <person name="Gradziel T.M."/>
            <person name="Fresnedo-Ramirez J."/>
        </authorList>
    </citation>
    <scope>NUCLEOTIDE SEQUENCE [LARGE SCALE GENOMIC DNA]</scope>
    <source>
        <strain evidence="1">Clone GOH B32 T37-40</strain>
    </source>
</reference>
<evidence type="ECO:0000313" key="2">
    <source>
        <dbReference type="Proteomes" id="UP001054821"/>
    </source>
</evidence>
<protein>
    <submittedName>
        <fullName evidence="1">Uncharacterized protein</fullName>
    </submittedName>
</protein>
<proteinExistence type="predicted"/>
<organism evidence="1 2">
    <name type="scientific">Prunus dulcis</name>
    <name type="common">Almond</name>
    <name type="synonym">Amygdalus dulcis</name>
    <dbReference type="NCBI Taxonomy" id="3755"/>
    <lineage>
        <taxon>Eukaryota</taxon>
        <taxon>Viridiplantae</taxon>
        <taxon>Streptophyta</taxon>
        <taxon>Embryophyta</taxon>
        <taxon>Tracheophyta</taxon>
        <taxon>Spermatophyta</taxon>
        <taxon>Magnoliopsida</taxon>
        <taxon>eudicotyledons</taxon>
        <taxon>Gunneridae</taxon>
        <taxon>Pentapetalae</taxon>
        <taxon>rosids</taxon>
        <taxon>fabids</taxon>
        <taxon>Rosales</taxon>
        <taxon>Rosaceae</taxon>
        <taxon>Amygdaloideae</taxon>
        <taxon>Amygdaleae</taxon>
        <taxon>Prunus</taxon>
    </lineage>
</organism>
<dbReference type="Proteomes" id="UP001054821">
    <property type="component" value="Chromosome 4"/>
</dbReference>
<dbReference type="PANTHER" id="PTHR11697:SF230">
    <property type="entry name" value="ZINC FINGER, MYM DOMAIN CONTAINING 1"/>
    <property type="match status" value="1"/>
</dbReference>